<evidence type="ECO:0000313" key="3">
    <source>
        <dbReference type="Proteomes" id="UP000054047"/>
    </source>
</evidence>
<dbReference type="InterPro" id="IPR001245">
    <property type="entry name" value="Ser-Thr/Tyr_kinase_cat_dom"/>
</dbReference>
<evidence type="ECO:0000313" key="2">
    <source>
        <dbReference type="EMBL" id="KIH64684.1"/>
    </source>
</evidence>
<dbReference type="GO" id="GO:0004672">
    <property type="term" value="F:protein kinase activity"/>
    <property type="evidence" value="ECO:0007669"/>
    <property type="project" value="InterPro"/>
</dbReference>
<dbReference type="Pfam" id="PF07714">
    <property type="entry name" value="PK_Tyr_Ser-Thr"/>
    <property type="match status" value="1"/>
</dbReference>
<proteinExistence type="predicted"/>
<dbReference type="InterPro" id="IPR011009">
    <property type="entry name" value="Kinase-like_dom_sf"/>
</dbReference>
<dbReference type="AlphaFoldDB" id="A0A0C2GZN5"/>
<dbReference type="OrthoDB" id="5816437at2759"/>
<protein>
    <recommendedName>
        <fullName evidence="1">Serine-threonine/tyrosine-protein kinase catalytic domain-containing protein</fullName>
    </recommendedName>
</protein>
<organism evidence="2 3">
    <name type="scientific">Ancylostoma duodenale</name>
    <dbReference type="NCBI Taxonomy" id="51022"/>
    <lineage>
        <taxon>Eukaryota</taxon>
        <taxon>Metazoa</taxon>
        <taxon>Ecdysozoa</taxon>
        <taxon>Nematoda</taxon>
        <taxon>Chromadorea</taxon>
        <taxon>Rhabditida</taxon>
        <taxon>Rhabditina</taxon>
        <taxon>Rhabditomorpha</taxon>
        <taxon>Strongyloidea</taxon>
        <taxon>Ancylostomatidae</taxon>
        <taxon>Ancylostomatinae</taxon>
        <taxon>Ancylostoma</taxon>
    </lineage>
</organism>
<dbReference type="SUPFAM" id="SSF56112">
    <property type="entry name" value="Protein kinase-like (PK-like)"/>
    <property type="match status" value="1"/>
</dbReference>
<gene>
    <name evidence="2" type="ORF">ANCDUO_05006</name>
</gene>
<name>A0A0C2GZN5_9BILA</name>
<feature type="non-terminal residue" evidence="2">
    <location>
        <position position="106"/>
    </location>
</feature>
<dbReference type="Gene3D" id="1.10.510.10">
    <property type="entry name" value="Transferase(Phosphotransferase) domain 1"/>
    <property type="match status" value="1"/>
</dbReference>
<reference evidence="2 3" key="1">
    <citation type="submission" date="2013-12" db="EMBL/GenBank/DDBJ databases">
        <title>Draft genome of the parsitic nematode Ancylostoma duodenale.</title>
        <authorList>
            <person name="Mitreva M."/>
        </authorList>
    </citation>
    <scope>NUCLEOTIDE SEQUENCE [LARGE SCALE GENOMIC DNA]</scope>
    <source>
        <strain evidence="2 3">Zhejiang</strain>
    </source>
</reference>
<dbReference type="Proteomes" id="UP000054047">
    <property type="component" value="Unassembled WGS sequence"/>
</dbReference>
<feature type="domain" description="Serine-threonine/tyrosine-protein kinase catalytic" evidence="1">
    <location>
        <begin position="39"/>
        <end position="94"/>
    </location>
</feature>
<dbReference type="EMBL" id="KN727935">
    <property type="protein sequence ID" value="KIH64684.1"/>
    <property type="molecule type" value="Genomic_DNA"/>
</dbReference>
<sequence length="106" mass="12609">MVHVIVKRVKMEMFDHWSQSDFRVSHIDPLEHILVGGDKRLERFIEEFRHLHRISLANDRIANFLGLYADSRQLLIFTEYLPNGSLKDKIMNNNINENTAIHYFND</sequence>
<keyword evidence="3" id="KW-1185">Reference proteome</keyword>
<accession>A0A0C2GZN5</accession>
<evidence type="ECO:0000259" key="1">
    <source>
        <dbReference type="Pfam" id="PF07714"/>
    </source>
</evidence>